<proteinExistence type="predicted"/>
<dbReference type="Proteomes" id="UP000198873">
    <property type="component" value="Unassembled WGS sequence"/>
</dbReference>
<accession>A0A1I6VGR2</accession>
<dbReference type="STRING" id="1176198.SAMN05444716_10870"/>
<sequence>MTYCERHEISYCADCEPDGRLRRAGERHSGAPGDWSRWPAGTIIVHRSRKAHLPGCQHLNDQDVREPVYGWVTDPPAGAWRRISPAGPLRAVEGNTGLSAVSRCQDCDATQ</sequence>
<keyword evidence="2" id="KW-1185">Reference proteome</keyword>
<reference evidence="2" key="1">
    <citation type="submission" date="2016-10" db="EMBL/GenBank/DDBJ databases">
        <authorList>
            <person name="Varghese N."/>
            <person name="Submissions S."/>
        </authorList>
    </citation>
    <scope>NUCLEOTIDE SEQUENCE [LARGE SCALE GENOMIC DNA]</scope>
    <source>
        <strain evidence="2">CGMCC 4.7047</strain>
    </source>
</reference>
<protein>
    <submittedName>
        <fullName evidence="1">Uncharacterized protein</fullName>
    </submittedName>
</protein>
<gene>
    <name evidence="1" type="ORF">SAMN05444716_10870</name>
</gene>
<dbReference type="AlphaFoldDB" id="A0A1I6VGR2"/>
<dbReference type="EMBL" id="FPAB01000008">
    <property type="protein sequence ID" value="SFT12908.1"/>
    <property type="molecule type" value="Genomic_DNA"/>
</dbReference>
<dbReference type="RefSeq" id="WP_093844021.1">
    <property type="nucleotide sequence ID" value="NZ_FPAB01000008.1"/>
</dbReference>
<evidence type="ECO:0000313" key="2">
    <source>
        <dbReference type="Proteomes" id="UP000198873"/>
    </source>
</evidence>
<name>A0A1I6VGR2_9ACTN</name>
<evidence type="ECO:0000313" key="1">
    <source>
        <dbReference type="EMBL" id="SFT12908.1"/>
    </source>
</evidence>
<organism evidence="1 2">
    <name type="scientific">Streptomyces harbinensis</name>
    <dbReference type="NCBI Taxonomy" id="1176198"/>
    <lineage>
        <taxon>Bacteria</taxon>
        <taxon>Bacillati</taxon>
        <taxon>Actinomycetota</taxon>
        <taxon>Actinomycetes</taxon>
        <taxon>Kitasatosporales</taxon>
        <taxon>Streptomycetaceae</taxon>
        <taxon>Streptomyces</taxon>
    </lineage>
</organism>